<dbReference type="Pfam" id="PF04828">
    <property type="entry name" value="GFA"/>
    <property type="match status" value="1"/>
</dbReference>
<evidence type="ECO:0000256" key="3">
    <source>
        <dbReference type="ARBA" id="ARBA00022833"/>
    </source>
</evidence>
<dbReference type="GO" id="GO:0046872">
    <property type="term" value="F:metal ion binding"/>
    <property type="evidence" value="ECO:0007669"/>
    <property type="project" value="UniProtKB-KW"/>
</dbReference>
<protein>
    <submittedName>
        <fullName evidence="5">Centromere protein V</fullName>
    </submittedName>
</protein>
<dbReference type="PANTHER" id="PTHR28620">
    <property type="entry name" value="CENTROMERE PROTEIN V"/>
    <property type="match status" value="1"/>
</dbReference>
<sequence>MSETLYTGGCHCGAVAFEVLASSPLLCIRCNCSICEKKQNIHFIVSRNKFKLHSGHDSLTTYTFNTHQAKHMFCKICGVQSFYVPRSNPNGIGVMPHCLDQQHTVEIQMQNFNGKDWEFEMRTSIGDQLREISELN</sequence>
<keyword evidence="3" id="KW-0862">Zinc</keyword>
<dbReference type="PANTHER" id="PTHR28620:SF1">
    <property type="entry name" value="CENP-V_GFA DOMAIN-CONTAINING PROTEIN"/>
    <property type="match status" value="1"/>
</dbReference>
<evidence type="ECO:0000256" key="2">
    <source>
        <dbReference type="ARBA" id="ARBA00022723"/>
    </source>
</evidence>
<evidence type="ECO:0000313" key="5">
    <source>
        <dbReference type="EMBL" id="CDG69120.1"/>
    </source>
</evidence>
<dbReference type="EMBL" id="HAAD01002888">
    <property type="protein sequence ID" value="CDG69120.1"/>
    <property type="molecule type" value="mRNA"/>
</dbReference>
<evidence type="ECO:0000256" key="1">
    <source>
        <dbReference type="ARBA" id="ARBA00005495"/>
    </source>
</evidence>
<evidence type="ECO:0000259" key="4">
    <source>
        <dbReference type="PROSITE" id="PS51891"/>
    </source>
</evidence>
<accession>T2MB75</accession>
<dbReference type="OrthoDB" id="2993351at2759"/>
<dbReference type="AlphaFoldDB" id="T2MB75"/>
<feature type="domain" description="CENP-V/GFA" evidence="4">
    <location>
        <begin position="6"/>
        <end position="118"/>
    </location>
</feature>
<dbReference type="SUPFAM" id="SSF51316">
    <property type="entry name" value="Mss4-like"/>
    <property type="match status" value="1"/>
</dbReference>
<comment type="similarity">
    <text evidence="1">Belongs to the Gfa family.</text>
</comment>
<dbReference type="GO" id="GO:0016846">
    <property type="term" value="F:carbon-sulfur lyase activity"/>
    <property type="evidence" value="ECO:0007669"/>
    <property type="project" value="InterPro"/>
</dbReference>
<dbReference type="InterPro" id="IPR011057">
    <property type="entry name" value="Mss4-like_sf"/>
</dbReference>
<dbReference type="InterPro" id="IPR052355">
    <property type="entry name" value="CENP-V-like"/>
</dbReference>
<gene>
    <name evidence="5" type="primary">CENPV</name>
</gene>
<dbReference type="InterPro" id="IPR006913">
    <property type="entry name" value="CENP-V/GFA"/>
</dbReference>
<dbReference type="KEGG" id="hmg:101237853"/>
<proteinExistence type="evidence at transcript level"/>
<reference evidence="5" key="1">
    <citation type="journal article" date="2013" name="Genome Biol. Evol.">
        <title>Punctuated emergences of genetic and phenotypic innovations in eumetazoan, bilaterian, euteleostome, and hominidae ancestors.</title>
        <authorList>
            <person name="Wenger Y."/>
            <person name="Galliot B."/>
        </authorList>
    </citation>
    <scope>NUCLEOTIDE SEQUENCE</scope>
    <source>
        <tissue evidence="5">Whole animals</tissue>
    </source>
</reference>
<name>T2MB75_HYDVU</name>
<organism evidence="5">
    <name type="scientific">Hydra vulgaris</name>
    <name type="common">Hydra</name>
    <name type="synonym">Hydra attenuata</name>
    <dbReference type="NCBI Taxonomy" id="6087"/>
    <lineage>
        <taxon>Eukaryota</taxon>
        <taxon>Metazoa</taxon>
        <taxon>Cnidaria</taxon>
        <taxon>Hydrozoa</taxon>
        <taxon>Hydroidolina</taxon>
        <taxon>Anthoathecata</taxon>
        <taxon>Aplanulata</taxon>
        <taxon>Hydridae</taxon>
        <taxon>Hydra</taxon>
    </lineage>
</organism>
<keyword evidence="2" id="KW-0479">Metal-binding</keyword>
<dbReference type="PROSITE" id="PS51891">
    <property type="entry name" value="CENP_V_GFA"/>
    <property type="match status" value="1"/>
</dbReference>
<dbReference type="OMA" id="DCSLCRR"/>
<dbReference type="Gene3D" id="2.170.150.70">
    <property type="match status" value="1"/>
</dbReference>